<dbReference type="Gene3D" id="3.40.50.300">
    <property type="entry name" value="P-loop containing nucleotide triphosphate hydrolases"/>
    <property type="match status" value="1"/>
</dbReference>
<dbReference type="Proteomes" id="UP000190080">
    <property type="component" value="Unassembled WGS sequence"/>
</dbReference>
<dbReference type="SUPFAM" id="SSF52540">
    <property type="entry name" value="P-loop containing nucleoside triphosphate hydrolases"/>
    <property type="match status" value="1"/>
</dbReference>
<gene>
    <name evidence="1" type="ORF">CLORY_10140</name>
</gene>
<dbReference type="EMBL" id="MZGV01000007">
    <property type="protein sequence ID" value="OPJ63830.1"/>
    <property type="molecule type" value="Genomic_DNA"/>
</dbReference>
<dbReference type="InterPro" id="IPR052922">
    <property type="entry name" value="Cytidylate_Kinase-2"/>
</dbReference>
<keyword evidence="2" id="KW-1185">Reference proteome</keyword>
<evidence type="ECO:0000313" key="2">
    <source>
        <dbReference type="Proteomes" id="UP000190080"/>
    </source>
</evidence>
<accession>A0A1V4IVH6</accession>
<reference evidence="1 2" key="1">
    <citation type="submission" date="2017-03" db="EMBL/GenBank/DDBJ databases">
        <title>Genome sequence of Clostridium oryzae DSM 28571.</title>
        <authorList>
            <person name="Poehlein A."/>
            <person name="Daniel R."/>
        </authorList>
    </citation>
    <scope>NUCLEOTIDE SEQUENCE [LARGE SCALE GENOMIC DNA]</scope>
    <source>
        <strain evidence="1 2">DSM 28571</strain>
    </source>
</reference>
<comment type="caution">
    <text evidence="1">The sequence shown here is derived from an EMBL/GenBank/DDBJ whole genome shotgun (WGS) entry which is preliminary data.</text>
</comment>
<proteinExistence type="predicted"/>
<dbReference type="AlphaFoldDB" id="A0A1V4IVH6"/>
<protein>
    <submittedName>
        <fullName evidence="1">Topology modulation protein</fullName>
    </submittedName>
</protein>
<sequence length="169" mass="19810">MKIYIVGAVSSGKSTLAKKLSNGLKISYKSLDEVVHIPDKSNCSGNKKRETKERDEIFYSIMQQKDWIIEDTGRPCFEEGLKQADTIVLLEISSIIRNYRIIKRWVKQRLGIEKCIYNPRYEMLKSMLKWSKDYDTGKDDLKARISRFQEKVVVLTNSKDIKAFMHKYF</sequence>
<dbReference type="RefSeq" id="WP_079422437.1">
    <property type="nucleotide sequence ID" value="NZ_MZGV01000007.1"/>
</dbReference>
<dbReference type="OrthoDB" id="1201990at2"/>
<organism evidence="1 2">
    <name type="scientific">Clostridium oryzae</name>
    <dbReference type="NCBI Taxonomy" id="1450648"/>
    <lineage>
        <taxon>Bacteria</taxon>
        <taxon>Bacillati</taxon>
        <taxon>Bacillota</taxon>
        <taxon>Clostridia</taxon>
        <taxon>Eubacteriales</taxon>
        <taxon>Clostridiaceae</taxon>
        <taxon>Clostridium</taxon>
    </lineage>
</organism>
<dbReference type="STRING" id="1450648.CLORY_10140"/>
<evidence type="ECO:0000313" key="1">
    <source>
        <dbReference type="EMBL" id="OPJ63830.1"/>
    </source>
</evidence>
<name>A0A1V4IVH6_9CLOT</name>
<dbReference type="InterPro" id="IPR027417">
    <property type="entry name" value="P-loop_NTPase"/>
</dbReference>
<dbReference type="PANTHER" id="PTHR37816">
    <property type="entry name" value="YALI0E33011P"/>
    <property type="match status" value="1"/>
</dbReference>
<dbReference type="PANTHER" id="PTHR37816:SF2">
    <property type="entry name" value="DNA TOPOLOGY MODULATION PROTEIN FLAR-RELATED PROTEIN"/>
    <property type="match status" value="1"/>
</dbReference>